<feature type="region of interest" description="Disordered" evidence="1">
    <location>
        <begin position="41"/>
        <end position="73"/>
    </location>
</feature>
<dbReference type="OrthoDB" id="1193496at2759"/>
<dbReference type="PANTHER" id="PTHR33179">
    <property type="entry name" value="VQ MOTIF-CONTAINING PROTEIN"/>
    <property type="match status" value="1"/>
</dbReference>
<dbReference type="InterPro" id="IPR008889">
    <property type="entry name" value="VQ"/>
</dbReference>
<dbReference type="AlphaFoldDB" id="A0A314XYC7"/>
<name>A0A314XYC7_PRUYE</name>
<proteinExistence type="predicted"/>
<evidence type="ECO:0000313" key="3">
    <source>
        <dbReference type="EMBL" id="PQP96457.1"/>
    </source>
</evidence>
<organism evidence="3 4">
    <name type="scientific">Prunus yedoensis var. nudiflora</name>
    <dbReference type="NCBI Taxonomy" id="2094558"/>
    <lineage>
        <taxon>Eukaryota</taxon>
        <taxon>Viridiplantae</taxon>
        <taxon>Streptophyta</taxon>
        <taxon>Embryophyta</taxon>
        <taxon>Tracheophyta</taxon>
        <taxon>Spermatophyta</taxon>
        <taxon>Magnoliopsida</taxon>
        <taxon>eudicotyledons</taxon>
        <taxon>Gunneridae</taxon>
        <taxon>Pentapetalae</taxon>
        <taxon>rosids</taxon>
        <taxon>fabids</taxon>
        <taxon>Rosales</taxon>
        <taxon>Rosaceae</taxon>
        <taxon>Amygdaloideae</taxon>
        <taxon>Amygdaleae</taxon>
        <taxon>Prunus</taxon>
    </lineage>
</organism>
<dbReference type="InterPro" id="IPR039609">
    <property type="entry name" value="VQ_15/22"/>
</dbReference>
<sequence>MPGSNEWGQYYQQAFLDNGQATPTNGGFSDATIVTTSSTLVTESNGSPISSHTGGGGPLTPTRSVSKPIRRRSRVSKKTPITLLNANANNFRALVQQFTGCSTSSSPISFGNQKGPINLSFGPNNNVTSSVMAPFGNHNYSYQYQQQLQRVVQPPLQVQQHQQQRQPLLQLQENQQVHQVQPIDNNISGSHELFQYSLGGGDYNPIPNLETVDEFAMDQEDIALHDFSIDL</sequence>
<dbReference type="Pfam" id="PF05678">
    <property type="entry name" value="VQ"/>
    <property type="match status" value="1"/>
</dbReference>
<feature type="domain" description="VQ" evidence="2">
    <location>
        <begin position="82"/>
        <end position="103"/>
    </location>
</feature>
<keyword evidence="4" id="KW-1185">Reference proteome</keyword>
<dbReference type="EMBL" id="PJQY01002101">
    <property type="protein sequence ID" value="PQP96457.1"/>
    <property type="molecule type" value="Genomic_DNA"/>
</dbReference>
<gene>
    <name evidence="3" type="ORF">Pyn_15827</name>
</gene>
<evidence type="ECO:0000259" key="2">
    <source>
        <dbReference type="Pfam" id="PF05678"/>
    </source>
</evidence>
<reference evidence="3 4" key="1">
    <citation type="submission" date="2018-02" db="EMBL/GenBank/DDBJ databases">
        <title>Draft genome of wild Prunus yedoensis var. nudiflora.</title>
        <authorList>
            <person name="Baek S."/>
            <person name="Kim J.-H."/>
            <person name="Choi K."/>
            <person name="Kim G.-B."/>
            <person name="Cho A."/>
            <person name="Jang H."/>
            <person name="Shin C.-H."/>
            <person name="Yu H.-J."/>
            <person name="Mun J.-H."/>
        </authorList>
    </citation>
    <scope>NUCLEOTIDE SEQUENCE [LARGE SCALE GENOMIC DNA]</scope>
    <source>
        <strain evidence="4">cv. Jeju island</strain>
        <tissue evidence="3">Leaf</tissue>
    </source>
</reference>
<accession>A0A314XYC7</accession>
<evidence type="ECO:0000256" key="1">
    <source>
        <dbReference type="SAM" id="MobiDB-lite"/>
    </source>
</evidence>
<comment type="caution">
    <text evidence="3">The sequence shown here is derived from an EMBL/GenBank/DDBJ whole genome shotgun (WGS) entry which is preliminary data.</text>
</comment>
<evidence type="ECO:0000313" key="4">
    <source>
        <dbReference type="Proteomes" id="UP000250321"/>
    </source>
</evidence>
<feature type="compositionally biased region" description="Polar residues" evidence="1">
    <location>
        <begin position="41"/>
        <end position="52"/>
    </location>
</feature>
<dbReference type="Proteomes" id="UP000250321">
    <property type="component" value="Unassembled WGS sequence"/>
</dbReference>
<protein>
    <submittedName>
        <fullName evidence="3">VQ motif-containing protein 22</fullName>
    </submittedName>
</protein>
<dbReference type="STRING" id="2094558.A0A314XYC7"/>
<dbReference type="PANTHER" id="PTHR33179:SF30">
    <property type="entry name" value="VQ DOMAIN-CONTAINING PROTEIN"/>
    <property type="match status" value="1"/>
</dbReference>